<dbReference type="RefSeq" id="XP_064670452.1">
    <property type="nucleotide sequence ID" value="XM_064817713.1"/>
</dbReference>
<evidence type="ECO:0000256" key="4">
    <source>
        <dbReference type="ARBA" id="ARBA00023002"/>
    </source>
</evidence>
<dbReference type="InterPro" id="IPR036188">
    <property type="entry name" value="FAD/NAD-bd_sf"/>
</dbReference>
<gene>
    <name evidence="8" type="ORF">N656DRAFT_798064</name>
</gene>
<keyword evidence="9" id="KW-1185">Reference proteome</keyword>
<keyword evidence="6" id="KW-0472">Membrane</keyword>
<proteinExistence type="inferred from homology"/>
<evidence type="ECO:0000313" key="8">
    <source>
        <dbReference type="EMBL" id="KAK4112882.1"/>
    </source>
</evidence>
<dbReference type="GO" id="GO:0004497">
    <property type="term" value="F:monooxygenase activity"/>
    <property type="evidence" value="ECO:0007669"/>
    <property type="project" value="UniProtKB-KW"/>
</dbReference>
<dbReference type="GeneID" id="89941838"/>
<evidence type="ECO:0000256" key="5">
    <source>
        <dbReference type="ARBA" id="ARBA00023033"/>
    </source>
</evidence>
<evidence type="ECO:0000259" key="7">
    <source>
        <dbReference type="Pfam" id="PF01494"/>
    </source>
</evidence>
<accession>A0AAN6YSV8</accession>
<dbReference type="AlphaFoldDB" id="A0AAN6YSV8"/>
<feature type="transmembrane region" description="Helical" evidence="6">
    <location>
        <begin position="6"/>
        <end position="25"/>
    </location>
</feature>
<keyword evidence="6" id="KW-1133">Transmembrane helix</keyword>
<dbReference type="PANTHER" id="PTHR13789">
    <property type="entry name" value="MONOOXYGENASE"/>
    <property type="match status" value="1"/>
</dbReference>
<name>A0AAN6YSV8_9PEZI</name>
<dbReference type="PRINTS" id="PR00420">
    <property type="entry name" value="RNGMNOXGNASE"/>
</dbReference>
<reference evidence="8" key="1">
    <citation type="journal article" date="2023" name="Mol. Phylogenet. Evol.">
        <title>Genome-scale phylogeny and comparative genomics of the fungal order Sordariales.</title>
        <authorList>
            <person name="Hensen N."/>
            <person name="Bonometti L."/>
            <person name="Westerberg I."/>
            <person name="Brannstrom I.O."/>
            <person name="Guillou S."/>
            <person name="Cros-Aarteil S."/>
            <person name="Calhoun S."/>
            <person name="Haridas S."/>
            <person name="Kuo A."/>
            <person name="Mondo S."/>
            <person name="Pangilinan J."/>
            <person name="Riley R."/>
            <person name="LaButti K."/>
            <person name="Andreopoulos B."/>
            <person name="Lipzen A."/>
            <person name="Chen C."/>
            <person name="Yan M."/>
            <person name="Daum C."/>
            <person name="Ng V."/>
            <person name="Clum A."/>
            <person name="Steindorff A."/>
            <person name="Ohm R.A."/>
            <person name="Martin F."/>
            <person name="Silar P."/>
            <person name="Natvig D.O."/>
            <person name="Lalanne C."/>
            <person name="Gautier V."/>
            <person name="Ament-Velasquez S.L."/>
            <person name="Kruys A."/>
            <person name="Hutchinson M.I."/>
            <person name="Powell A.J."/>
            <person name="Barry K."/>
            <person name="Miller A.N."/>
            <person name="Grigoriev I.V."/>
            <person name="Debuchy R."/>
            <person name="Gladieux P."/>
            <person name="Hiltunen Thoren M."/>
            <person name="Johannesson H."/>
        </authorList>
    </citation>
    <scope>NUCLEOTIDE SEQUENCE</scope>
    <source>
        <strain evidence="8">CBS 508.74</strain>
    </source>
</reference>
<keyword evidence="6" id="KW-0812">Transmembrane</keyword>
<keyword evidence="5" id="KW-0503">Monooxygenase</keyword>
<dbReference type="Proteomes" id="UP001302812">
    <property type="component" value="Unassembled WGS sequence"/>
</dbReference>
<comment type="similarity">
    <text evidence="1">Belongs to the paxM FAD-dependent monooxygenase family.</text>
</comment>
<keyword evidence="4" id="KW-0560">Oxidoreductase</keyword>
<evidence type="ECO:0000256" key="6">
    <source>
        <dbReference type="SAM" id="Phobius"/>
    </source>
</evidence>
<reference evidence="8" key="2">
    <citation type="submission" date="2023-05" db="EMBL/GenBank/DDBJ databases">
        <authorList>
            <consortium name="Lawrence Berkeley National Laboratory"/>
            <person name="Steindorff A."/>
            <person name="Hensen N."/>
            <person name="Bonometti L."/>
            <person name="Westerberg I."/>
            <person name="Brannstrom I.O."/>
            <person name="Guillou S."/>
            <person name="Cros-Aarteil S."/>
            <person name="Calhoun S."/>
            <person name="Haridas S."/>
            <person name="Kuo A."/>
            <person name="Mondo S."/>
            <person name="Pangilinan J."/>
            <person name="Riley R."/>
            <person name="Labutti K."/>
            <person name="Andreopoulos B."/>
            <person name="Lipzen A."/>
            <person name="Chen C."/>
            <person name="Yanf M."/>
            <person name="Daum C."/>
            <person name="Ng V."/>
            <person name="Clum A."/>
            <person name="Ohm R."/>
            <person name="Martin F."/>
            <person name="Silar P."/>
            <person name="Natvig D."/>
            <person name="Lalanne C."/>
            <person name="Gautier V."/>
            <person name="Ament-Velasquez S.L."/>
            <person name="Kruys A."/>
            <person name="Hutchinson M.I."/>
            <person name="Powell A.J."/>
            <person name="Barry K."/>
            <person name="Miller A.N."/>
            <person name="Grigoriev I.V."/>
            <person name="Debuchy R."/>
            <person name="Gladieux P."/>
            <person name="Thoren M.H."/>
            <person name="Johannesson H."/>
        </authorList>
    </citation>
    <scope>NUCLEOTIDE SEQUENCE</scope>
    <source>
        <strain evidence="8">CBS 508.74</strain>
    </source>
</reference>
<dbReference type="Pfam" id="PF01494">
    <property type="entry name" value="FAD_binding_3"/>
    <property type="match status" value="1"/>
</dbReference>
<protein>
    <submittedName>
        <fullName evidence="8">FAD/NAD(P)-binding domain-containing protein</fullName>
    </submittedName>
</protein>
<keyword evidence="3" id="KW-0274">FAD</keyword>
<dbReference type="PANTHER" id="PTHR13789:SF309">
    <property type="entry name" value="PUTATIVE (AFU_ORTHOLOGUE AFUA_6G14510)-RELATED"/>
    <property type="match status" value="1"/>
</dbReference>
<sequence length="397" mass="43112">MSGQTSLNVSIVGAGIAGLAAAIALRRAGHVVTIFEKSAFAREAGFAVSISPNGTRVLNSFGFDYGRAKALDCTKVEVFDARSLEALVEIGLDDHLKEMQAPWVVLFRPDLHQELLRLVFEDDGRTVVPTLKLSAKVVSVDIESATLTLEDGSTYAAELVVGADGEKSVVRSAEGFKGTGAVGDSPFKIFRCMIPTKEFEEDEVLRPFLDKKRQALSAYTDGIKIMTGELQDLELGYLRLDETGSPKDYKDEVLREALLSESKTYHPILHRALSKAKNVSSWDINFSTPPLHWTRGKAVLIGDAVHSMFPTTGQGACQCLEDAAALGVFLENLDSKADLAGRLSLFQSFRRKRVVAVHATSGFLPGQESRITEQMAKLLPGGKPLSSPVDTIELSNR</sequence>
<dbReference type="Gene3D" id="3.50.50.60">
    <property type="entry name" value="FAD/NAD(P)-binding domain"/>
    <property type="match status" value="1"/>
</dbReference>
<dbReference type="GO" id="GO:0071949">
    <property type="term" value="F:FAD binding"/>
    <property type="evidence" value="ECO:0007669"/>
    <property type="project" value="InterPro"/>
</dbReference>
<evidence type="ECO:0000256" key="3">
    <source>
        <dbReference type="ARBA" id="ARBA00022827"/>
    </source>
</evidence>
<feature type="domain" description="FAD-binding" evidence="7">
    <location>
        <begin position="8"/>
        <end position="331"/>
    </location>
</feature>
<keyword evidence="2" id="KW-0285">Flavoprotein</keyword>
<dbReference type="SUPFAM" id="SSF51905">
    <property type="entry name" value="FAD/NAD(P)-binding domain"/>
    <property type="match status" value="1"/>
</dbReference>
<evidence type="ECO:0000256" key="2">
    <source>
        <dbReference type="ARBA" id="ARBA00022630"/>
    </source>
</evidence>
<comment type="caution">
    <text evidence="8">The sequence shown here is derived from an EMBL/GenBank/DDBJ whole genome shotgun (WGS) entry which is preliminary data.</text>
</comment>
<evidence type="ECO:0000256" key="1">
    <source>
        <dbReference type="ARBA" id="ARBA00007992"/>
    </source>
</evidence>
<evidence type="ECO:0000313" key="9">
    <source>
        <dbReference type="Proteomes" id="UP001302812"/>
    </source>
</evidence>
<dbReference type="EMBL" id="MU853341">
    <property type="protein sequence ID" value="KAK4112882.1"/>
    <property type="molecule type" value="Genomic_DNA"/>
</dbReference>
<dbReference type="InterPro" id="IPR050493">
    <property type="entry name" value="FAD-dep_Monooxygenase_BioMet"/>
</dbReference>
<dbReference type="InterPro" id="IPR002938">
    <property type="entry name" value="FAD-bd"/>
</dbReference>
<organism evidence="8 9">
    <name type="scientific">Canariomyces notabilis</name>
    <dbReference type="NCBI Taxonomy" id="2074819"/>
    <lineage>
        <taxon>Eukaryota</taxon>
        <taxon>Fungi</taxon>
        <taxon>Dikarya</taxon>
        <taxon>Ascomycota</taxon>
        <taxon>Pezizomycotina</taxon>
        <taxon>Sordariomycetes</taxon>
        <taxon>Sordariomycetidae</taxon>
        <taxon>Sordariales</taxon>
        <taxon>Chaetomiaceae</taxon>
        <taxon>Canariomyces</taxon>
    </lineage>
</organism>